<proteinExistence type="predicted"/>
<keyword evidence="4 8" id="KW-0863">Zinc-finger</keyword>
<dbReference type="SUPFAM" id="SSF57850">
    <property type="entry name" value="RING/U-box"/>
    <property type="match status" value="1"/>
</dbReference>
<dbReference type="PANTHER" id="PTHR46539">
    <property type="entry name" value="E3 UBIQUITIN-PROTEIN LIGASE ATL42"/>
    <property type="match status" value="1"/>
</dbReference>
<dbReference type="Gene3D" id="3.30.40.10">
    <property type="entry name" value="Zinc/RING finger domain, C3HC4 (zinc finger)"/>
    <property type="match status" value="1"/>
</dbReference>
<comment type="caution">
    <text evidence="11">The sequence shown here is derived from an EMBL/GenBank/DDBJ whole genome shotgun (WGS) entry which is preliminary data.</text>
</comment>
<evidence type="ECO:0000256" key="8">
    <source>
        <dbReference type="PROSITE-ProRule" id="PRU00175"/>
    </source>
</evidence>
<keyword evidence="6 9" id="KW-1133">Transmembrane helix</keyword>
<evidence type="ECO:0000259" key="10">
    <source>
        <dbReference type="PROSITE" id="PS50089"/>
    </source>
</evidence>
<keyword evidence="7 9" id="KW-0472">Membrane</keyword>
<keyword evidence="5" id="KW-0862">Zinc</keyword>
<evidence type="ECO:0000256" key="4">
    <source>
        <dbReference type="ARBA" id="ARBA00022771"/>
    </source>
</evidence>
<evidence type="ECO:0000313" key="11">
    <source>
        <dbReference type="EMBL" id="KAK9112618.1"/>
    </source>
</evidence>
<dbReference type="GO" id="GO:0016020">
    <property type="term" value="C:membrane"/>
    <property type="evidence" value="ECO:0007669"/>
    <property type="project" value="UniProtKB-SubCell"/>
</dbReference>
<comment type="subcellular location">
    <subcellularLocation>
        <location evidence="1">Membrane</location>
    </subcellularLocation>
</comment>
<dbReference type="CDD" id="cd16461">
    <property type="entry name" value="RING-H2_EL5-like"/>
    <property type="match status" value="1"/>
</dbReference>
<dbReference type="Pfam" id="PF13639">
    <property type="entry name" value="zf-RING_2"/>
    <property type="match status" value="1"/>
</dbReference>
<name>A0AAP0IC66_9MAGN</name>
<dbReference type="GO" id="GO:0008270">
    <property type="term" value="F:zinc ion binding"/>
    <property type="evidence" value="ECO:0007669"/>
    <property type="project" value="UniProtKB-KW"/>
</dbReference>
<feature type="transmembrane region" description="Helical" evidence="9">
    <location>
        <begin position="33"/>
        <end position="58"/>
    </location>
</feature>
<dbReference type="SMART" id="SM00184">
    <property type="entry name" value="RING"/>
    <property type="match status" value="1"/>
</dbReference>
<dbReference type="EMBL" id="JBBNAG010000008">
    <property type="protein sequence ID" value="KAK9112618.1"/>
    <property type="molecule type" value="Genomic_DNA"/>
</dbReference>
<keyword evidence="12" id="KW-1185">Reference proteome</keyword>
<keyword evidence="3" id="KW-0479">Metal-binding</keyword>
<evidence type="ECO:0000256" key="5">
    <source>
        <dbReference type="ARBA" id="ARBA00022833"/>
    </source>
</evidence>
<dbReference type="InterPro" id="IPR013083">
    <property type="entry name" value="Znf_RING/FYVE/PHD"/>
</dbReference>
<evidence type="ECO:0000256" key="2">
    <source>
        <dbReference type="ARBA" id="ARBA00022692"/>
    </source>
</evidence>
<accession>A0AAP0IC66</accession>
<evidence type="ECO:0000256" key="7">
    <source>
        <dbReference type="ARBA" id="ARBA00023136"/>
    </source>
</evidence>
<dbReference type="PANTHER" id="PTHR46539:SF33">
    <property type="entry name" value="(WILD MALAYSIAN BANANA) HYPOTHETICAL PROTEIN"/>
    <property type="match status" value="1"/>
</dbReference>
<dbReference type="Proteomes" id="UP001419268">
    <property type="component" value="Unassembled WGS sequence"/>
</dbReference>
<sequence>MERGVVPPPPPIAAAAAAAGGHSSHALRMQVSFALAFLLPVLGMSAVFGVYVCLVWYVSTRSAAAVAAVTDQANKKFDKGLTAKELEKLPKATADTGELGAECAVCLDEIEAGQTVRSLPACHHKFHLDCADQWLKKHSACPLCRCDSLSPVVVVQCQEWWSATAVL</sequence>
<reference evidence="11 12" key="1">
    <citation type="submission" date="2024-01" db="EMBL/GenBank/DDBJ databases">
        <title>Genome assemblies of Stephania.</title>
        <authorList>
            <person name="Yang L."/>
        </authorList>
    </citation>
    <scope>NUCLEOTIDE SEQUENCE [LARGE SCALE GENOMIC DNA]</scope>
    <source>
        <strain evidence="11">JXDWG</strain>
        <tissue evidence="11">Leaf</tissue>
    </source>
</reference>
<evidence type="ECO:0000256" key="1">
    <source>
        <dbReference type="ARBA" id="ARBA00004370"/>
    </source>
</evidence>
<evidence type="ECO:0000256" key="3">
    <source>
        <dbReference type="ARBA" id="ARBA00022723"/>
    </source>
</evidence>
<protein>
    <recommendedName>
        <fullName evidence="10">RING-type domain-containing protein</fullName>
    </recommendedName>
</protein>
<evidence type="ECO:0000256" key="9">
    <source>
        <dbReference type="SAM" id="Phobius"/>
    </source>
</evidence>
<dbReference type="PROSITE" id="PS50089">
    <property type="entry name" value="ZF_RING_2"/>
    <property type="match status" value="1"/>
</dbReference>
<evidence type="ECO:0000256" key="6">
    <source>
        <dbReference type="ARBA" id="ARBA00022989"/>
    </source>
</evidence>
<keyword evidence="2 9" id="KW-0812">Transmembrane</keyword>
<feature type="domain" description="RING-type" evidence="10">
    <location>
        <begin position="103"/>
        <end position="145"/>
    </location>
</feature>
<dbReference type="InterPro" id="IPR001841">
    <property type="entry name" value="Znf_RING"/>
</dbReference>
<organism evidence="11 12">
    <name type="scientific">Stephania cephalantha</name>
    <dbReference type="NCBI Taxonomy" id="152367"/>
    <lineage>
        <taxon>Eukaryota</taxon>
        <taxon>Viridiplantae</taxon>
        <taxon>Streptophyta</taxon>
        <taxon>Embryophyta</taxon>
        <taxon>Tracheophyta</taxon>
        <taxon>Spermatophyta</taxon>
        <taxon>Magnoliopsida</taxon>
        <taxon>Ranunculales</taxon>
        <taxon>Menispermaceae</taxon>
        <taxon>Menispermoideae</taxon>
        <taxon>Cissampelideae</taxon>
        <taxon>Stephania</taxon>
    </lineage>
</organism>
<dbReference type="AlphaFoldDB" id="A0AAP0IC66"/>
<gene>
    <name evidence="11" type="ORF">Scep_020137</name>
</gene>
<evidence type="ECO:0000313" key="12">
    <source>
        <dbReference type="Proteomes" id="UP001419268"/>
    </source>
</evidence>